<accession>A0A558DEY3</accession>
<name>A0A558DEY3_9GAMM</name>
<comment type="caution">
    <text evidence="1">The sequence shown here is derived from an EMBL/GenBank/DDBJ whole genome shotgun (WGS) entry which is preliminary data.</text>
</comment>
<organism evidence="1 2">
    <name type="scientific">Sedimenticola thiotaurini</name>
    <dbReference type="NCBI Taxonomy" id="1543721"/>
    <lineage>
        <taxon>Bacteria</taxon>
        <taxon>Pseudomonadati</taxon>
        <taxon>Pseudomonadota</taxon>
        <taxon>Gammaproteobacteria</taxon>
        <taxon>Chromatiales</taxon>
        <taxon>Sedimenticolaceae</taxon>
        <taxon>Sedimenticola</taxon>
    </lineage>
</organism>
<evidence type="ECO:0000313" key="1">
    <source>
        <dbReference type="EMBL" id="TVT59598.1"/>
    </source>
</evidence>
<dbReference type="AlphaFoldDB" id="A0A558DEY3"/>
<dbReference type="PROSITE" id="PS51257">
    <property type="entry name" value="PROKAR_LIPOPROTEIN"/>
    <property type="match status" value="1"/>
</dbReference>
<dbReference type="Proteomes" id="UP000317355">
    <property type="component" value="Unassembled WGS sequence"/>
</dbReference>
<proteinExistence type="predicted"/>
<gene>
    <name evidence="1" type="ORF">FHK82_01050</name>
</gene>
<evidence type="ECO:0008006" key="3">
    <source>
        <dbReference type="Google" id="ProtNLM"/>
    </source>
</evidence>
<dbReference type="EMBL" id="VMRY01000003">
    <property type="protein sequence ID" value="TVT59598.1"/>
    <property type="molecule type" value="Genomic_DNA"/>
</dbReference>
<protein>
    <recommendedName>
        <fullName evidence="3">Lipoprotein</fullName>
    </recommendedName>
</protein>
<sequence length="138" mass="15956">MNGTILRIVGLLLVATLLSGCKTLNLMQDKKEESLQETLKNYRSAIRWGYPGQAYNYLRKDLAEKTSIPTNLNNISITDYKVIQLPDLVSETQASQTAVISYIFDDRQVEKSITDRQLWEFDKESHTWTRINPIPEYK</sequence>
<evidence type="ECO:0000313" key="2">
    <source>
        <dbReference type="Proteomes" id="UP000317355"/>
    </source>
</evidence>
<reference evidence="1 2" key="1">
    <citation type="submission" date="2019-07" db="EMBL/GenBank/DDBJ databases">
        <title>The pathways for chlorine oxyanion respiration interact through the shared metabolite chlorate.</title>
        <authorList>
            <person name="Barnum T.P."/>
            <person name="Cheng Y."/>
            <person name="Hill K.A."/>
            <person name="Lucas L.N."/>
            <person name="Carlson H.K."/>
            <person name="Coates J.D."/>
        </authorList>
    </citation>
    <scope>NUCLEOTIDE SEQUENCE [LARGE SCALE GENOMIC DNA]</scope>
    <source>
        <strain evidence="1">BK-3</strain>
    </source>
</reference>